<keyword evidence="2 5" id="KW-0812">Transmembrane</keyword>
<comment type="caution">
    <text evidence="7">The sequence shown here is derived from an EMBL/GenBank/DDBJ whole genome shotgun (WGS) entry which is preliminary data.</text>
</comment>
<keyword evidence="3 5" id="KW-1133">Transmembrane helix</keyword>
<organism evidence="7 8">
    <name type="scientific">Trapa incisa</name>
    <dbReference type="NCBI Taxonomy" id="236973"/>
    <lineage>
        <taxon>Eukaryota</taxon>
        <taxon>Viridiplantae</taxon>
        <taxon>Streptophyta</taxon>
        <taxon>Embryophyta</taxon>
        <taxon>Tracheophyta</taxon>
        <taxon>Spermatophyta</taxon>
        <taxon>Magnoliopsida</taxon>
        <taxon>eudicotyledons</taxon>
        <taxon>Gunneridae</taxon>
        <taxon>Pentapetalae</taxon>
        <taxon>rosids</taxon>
        <taxon>malvids</taxon>
        <taxon>Myrtales</taxon>
        <taxon>Lythraceae</taxon>
        <taxon>Trapa</taxon>
    </lineage>
</organism>
<keyword evidence="4 5" id="KW-0472">Membrane</keyword>
<dbReference type="PANTHER" id="PTHR35285">
    <property type="entry name" value="2-C-METHYL-D-ERYTHRITOL 4-PHOSPHATE CYTIDYLYLTRANSFERASE"/>
    <property type="match status" value="1"/>
</dbReference>
<dbReference type="Proteomes" id="UP001345219">
    <property type="component" value="Chromosome 13"/>
</dbReference>
<gene>
    <name evidence="7" type="ORF">SAY87_016717</name>
</gene>
<sequence length="341" mass="37531">MDALFSPDELLHSFRVIWNREKMKMAILVALMLQAALIPLGSASPPTVPAFFWSPHFVEIYDGDMITYVDYQTISSRDLAKAVLFQGGWSDLLCSAKKFVQHGDLAVVFVGRELQSMDISSNSHAGSGAVNSLKDAYTKSNFSLAFPYVAASSNETMEDVLLSVFKESCSSDLEDVTKVALLGPCSVQADDPERIANLQSLHDYLVSRREKRIQGNADLIIYCLGKSAVSHELDIPDTEGEIFSELMSSLEQLEEKYSVLYVSDPSRSFRYPSMRELDRFLAESSTGNSSANGTCDGVCQIKSSLWEGLIVGIVLLIILLCGLCCMAGIQTPTRFEVPQES</sequence>
<evidence type="ECO:0000256" key="5">
    <source>
        <dbReference type="SAM" id="Phobius"/>
    </source>
</evidence>
<dbReference type="InterPro" id="IPR046756">
    <property type="entry name" value="VAS1/VOA1_TM"/>
</dbReference>
<dbReference type="EMBL" id="JAXIOK010000001">
    <property type="protein sequence ID" value="KAK4780611.1"/>
    <property type="molecule type" value="Genomic_DNA"/>
</dbReference>
<protein>
    <recommendedName>
        <fullName evidence="6">V-type proton ATPase subunit S1/VOA1 transmembrane domain-containing protein</fullName>
    </recommendedName>
</protein>
<comment type="subcellular location">
    <subcellularLocation>
        <location evidence="1">Membrane</location>
        <topology evidence="1">Single-pass membrane protein</topology>
    </subcellularLocation>
</comment>
<dbReference type="GO" id="GO:0016020">
    <property type="term" value="C:membrane"/>
    <property type="evidence" value="ECO:0007669"/>
    <property type="project" value="UniProtKB-SubCell"/>
</dbReference>
<evidence type="ECO:0000256" key="4">
    <source>
        <dbReference type="ARBA" id="ARBA00023136"/>
    </source>
</evidence>
<evidence type="ECO:0000259" key="6">
    <source>
        <dbReference type="Pfam" id="PF20520"/>
    </source>
</evidence>
<feature type="domain" description="V-type proton ATPase subunit S1/VOA1 transmembrane" evidence="6">
    <location>
        <begin position="305"/>
        <end position="336"/>
    </location>
</feature>
<evidence type="ECO:0000256" key="2">
    <source>
        <dbReference type="ARBA" id="ARBA00022692"/>
    </source>
</evidence>
<evidence type="ECO:0000313" key="8">
    <source>
        <dbReference type="Proteomes" id="UP001345219"/>
    </source>
</evidence>
<reference evidence="7 8" key="1">
    <citation type="journal article" date="2023" name="Hortic Res">
        <title>Pangenome of water caltrop reveals structural variations and asymmetric subgenome divergence after allopolyploidization.</title>
        <authorList>
            <person name="Zhang X."/>
            <person name="Chen Y."/>
            <person name="Wang L."/>
            <person name="Yuan Y."/>
            <person name="Fang M."/>
            <person name="Shi L."/>
            <person name="Lu R."/>
            <person name="Comes H.P."/>
            <person name="Ma Y."/>
            <person name="Chen Y."/>
            <person name="Huang G."/>
            <person name="Zhou Y."/>
            <person name="Zheng Z."/>
            <person name="Qiu Y."/>
        </authorList>
    </citation>
    <scope>NUCLEOTIDE SEQUENCE [LARGE SCALE GENOMIC DNA]</scope>
    <source>
        <tissue evidence="7">Roots</tissue>
    </source>
</reference>
<keyword evidence="8" id="KW-1185">Reference proteome</keyword>
<feature type="transmembrane region" description="Helical" evidence="5">
    <location>
        <begin position="305"/>
        <end position="329"/>
    </location>
</feature>
<dbReference type="Pfam" id="PF20520">
    <property type="entry name" value="Ac45-VOA1_TM"/>
    <property type="match status" value="1"/>
</dbReference>
<evidence type="ECO:0000256" key="1">
    <source>
        <dbReference type="ARBA" id="ARBA00004167"/>
    </source>
</evidence>
<name>A0AAN7L7A6_9MYRT</name>
<dbReference type="AlphaFoldDB" id="A0AAN7L7A6"/>
<evidence type="ECO:0000256" key="3">
    <source>
        <dbReference type="ARBA" id="ARBA00022989"/>
    </source>
</evidence>
<proteinExistence type="predicted"/>
<dbReference type="PANTHER" id="PTHR35285:SF1">
    <property type="entry name" value="2-C-METHYL-D-ERYTHRITOL 4-PHOSPHATE CYTIDYLYLTRANSFERASE"/>
    <property type="match status" value="1"/>
</dbReference>
<accession>A0AAN7L7A6</accession>
<evidence type="ECO:0000313" key="7">
    <source>
        <dbReference type="EMBL" id="KAK4780611.1"/>
    </source>
</evidence>